<dbReference type="RefSeq" id="WP_116685314.1">
    <property type="nucleotide sequence ID" value="NZ_CAWNYD010000001.1"/>
</dbReference>
<evidence type="ECO:0000313" key="1">
    <source>
        <dbReference type="EMBL" id="PVZ71725.1"/>
    </source>
</evidence>
<gene>
    <name evidence="1" type="ORF">DC094_01480</name>
</gene>
<proteinExistence type="predicted"/>
<sequence length="65" mass="7769">MYKGPEIVQRYSAGDNLMPSEVKHVESFVEEYRERLTDISWFMRRLNEPLERLEHNLIKSLSTKA</sequence>
<dbReference type="AlphaFoldDB" id="A0A2V1H4M3"/>
<accession>A0A2V1H4M3</accession>
<comment type="caution">
    <text evidence="1">The sequence shown here is derived from an EMBL/GenBank/DDBJ whole genome shotgun (WGS) entry which is preliminary data.</text>
</comment>
<evidence type="ECO:0000313" key="2">
    <source>
        <dbReference type="Proteomes" id="UP000244906"/>
    </source>
</evidence>
<organism evidence="1 2">
    <name type="scientific">Pelagibaculum spongiae</name>
    <dbReference type="NCBI Taxonomy" id="2080658"/>
    <lineage>
        <taxon>Bacteria</taxon>
        <taxon>Pseudomonadati</taxon>
        <taxon>Pseudomonadota</taxon>
        <taxon>Gammaproteobacteria</taxon>
        <taxon>Oceanospirillales</taxon>
        <taxon>Pelagibaculum</taxon>
    </lineage>
</organism>
<dbReference type="OrthoDB" id="6315893at2"/>
<keyword evidence="2" id="KW-1185">Reference proteome</keyword>
<reference evidence="1 2" key="1">
    <citation type="submission" date="2018-04" db="EMBL/GenBank/DDBJ databases">
        <title>Thalassorhabdus spongiae gen. nov., sp. nov., isolated from a marine sponge in South-West Iceland.</title>
        <authorList>
            <person name="Knobloch S."/>
            <person name="Daussin A."/>
            <person name="Johannsson R."/>
            <person name="Marteinsson V.T."/>
        </authorList>
    </citation>
    <scope>NUCLEOTIDE SEQUENCE [LARGE SCALE GENOMIC DNA]</scope>
    <source>
        <strain evidence="1 2">Hp12</strain>
    </source>
</reference>
<protein>
    <submittedName>
        <fullName evidence="1">Uncharacterized protein</fullName>
    </submittedName>
</protein>
<name>A0A2V1H4M3_9GAMM</name>
<dbReference type="Proteomes" id="UP000244906">
    <property type="component" value="Unassembled WGS sequence"/>
</dbReference>
<dbReference type="EMBL" id="QDDL01000001">
    <property type="protein sequence ID" value="PVZ71725.1"/>
    <property type="molecule type" value="Genomic_DNA"/>
</dbReference>